<keyword evidence="1" id="KW-0472">Membrane</keyword>
<evidence type="ECO:0000313" key="3">
    <source>
        <dbReference type="EMBL" id="SEN46708.1"/>
    </source>
</evidence>
<accession>A0A1H8GTX2</accession>
<keyword evidence="1" id="KW-1133">Transmembrane helix</keyword>
<protein>
    <submittedName>
        <fullName evidence="3">Uncharacterized protein</fullName>
    </submittedName>
</protein>
<keyword evidence="5" id="KW-1185">Reference proteome</keyword>
<proteinExistence type="predicted"/>
<dbReference type="OrthoDB" id="9864246at2"/>
<feature type="transmembrane region" description="Helical" evidence="1">
    <location>
        <begin position="37"/>
        <end position="58"/>
    </location>
</feature>
<reference evidence="2 5" key="2">
    <citation type="submission" date="2021-06" db="EMBL/GenBank/DDBJ databases">
        <title>Whole genome sequence of Paenibacillus sophorae DSM23020 for comparative genomics.</title>
        <authorList>
            <person name="Kim M.-J."/>
            <person name="Lee G."/>
            <person name="Shin J.-H."/>
        </authorList>
    </citation>
    <scope>NUCLEOTIDE SEQUENCE [LARGE SCALE GENOMIC DNA]</scope>
    <source>
        <strain evidence="2 5">DSM 23020</strain>
    </source>
</reference>
<keyword evidence="1" id="KW-0812">Transmembrane</keyword>
<dbReference type="EMBL" id="FODH01000001">
    <property type="protein sequence ID" value="SEN46708.1"/>
    <property type="molecule type" value="Genomic_DNA"/>
</dbReference>
<dbReference type="Proteomes" id="UP000683429">
    <property type="component" value="Chromosome"/>
</dbReference>
<dbReference type="RefSeq" id="WP_036588243.1">
    <property type="nucleotide sequence ID" value="NZ_CP076607.1"/>
</dbReference>
<name>A0A1H8GTX2_9BACL</name>
<evidence type="ECO:0000313" key="2">
    <source>
        <dbReference type="EMBL" id="QWU14319.1"/>
    </source>
</evidence>
<gene>
    <name evidence="2" type="ORF">KP014_20650</name>
    <name evidence="3" type="ORF">SAMN04487895_101622</name>
</gene>
<evidence type="ECO:0000256" key="1">
    <source>
        <dbReference type="SAM" id="Phobius"/>
    </source>
</evidence>
<dbReference type="Proteomes" id="UP000198809">
    <property type="component" value="Unassembled WGS sequence"/>
</dbReference>
<dbReference type="STRING" id="1333845.SAMN04487895_101622"/>
<organism evidence="3 4">
    <name type="scientific">Paenibacillus sophorae</name>
    <dbReference type="NCBI Taxonomy" id="1333845"/>
    <lineage>
        <taxon>Bacteria</taxon>
        <taxon>Bacillati</taxon>
        <taxon>Bacillota</taxon>
        <taxon>Bacilli</taxon>
        <taxon>Bacillales</taxon>
        <taxon>Paenibacillaceae</taxon>
        <taxon>Paenibacillus</taxon>
    </lineage>
</organism>
<sequence>MKNYFKNNWFLFFLAIPFIVFSILYPNVTVEMSGGFAWAYFWILTCVGGSLVWCGLFGGEISYSSKGLVGWINGWKGKDKNE</sequence>
<dbReference type="EMBL" id="CP076607">
    <property type="protein sequence ID" value="QWU14319.1"/>
    <property type="molecule type" value="Genomic_DNA"/>
</dbReference>
<evidence type="ECO:0000313" key="5">
    <source>
        <dbReference type="Proteomes" id="UP000683429"/>
    </source>
</evidence>
<evidence type="ECO:0000313" key="4">
    <source>
        <dbReference type="Proteomes" id="UP000198809"/>
    </source>
</evidence>
<feature type="transmembrane region" description="Helical" evidence="1">
    <location>
        <begin position="7"/>
        <end position="25"/>
    </location>
</feature>
<reference evidence="3 4" key="1">
    <citation type="submission" date="2016-10" db="EMBL/GenBank/DDBJ databases">
        <authorList>
            <person name="de Groot N.N."/>
        </authorList>
    </citation>
    <scope>NUCLEOTIDE SEQUENCE [LARGE SCALE GENOMIC DNA]</scope>
    <source>
        <strain evidence="3 4">CGMCC 1.10238</strain>
    </source>
</reference>
<dbReference type="AlphaFoldDB" id="A0A1H8GTX2"/>